<dbReference type="EMBL" id="JAAMFI010000001">
    <property type="protein sequence ID" value="MBS9334902.1"/>
    <property type="molecule type" value="Genomic_DNA"/>
</dbReference>
<keyword evidence="4" id="KW-1003">Cell membrane</keyword>
<feature type="domain" description="Sulfatase N-terminal" evidence="9">
    <location>
        <begin position="121"/>
        <end position="419"/>
    </location>
</feature>
<name>A0ABS5QSG7_9LACO</name>
<dbReference type="InterPro" id="IPR050448">
    <property type="entry name" value="OpgB/LTA_synthase_biosynth"/>
</dbReference>
<evidence type="ECO:0000313" key="10">
    <source>
        <dbReference type="EMBL" id="MBS9334902.1"/>
    </source>
</evidence>
<evidence type="ECO:0000259" key="9">
    <source>
        <dbReference type="Pfam" id="PF00884"/>
    </source>
</evidence>
<dbReference type="RefSeq" id="WP_213819495.1">
    <property type="nucleotide sequence ID" value="NZ_JAAMFI010000001.1"/>
</dbReference>
<evidence type="ECO:0000256" key="3">
    <source>
        <dbReference type="ARBA" id="ARBA00009983"/>
    </source>
</evidence>
<dbReference type="InterPro" id="IPR017850">
    <property type="entry name" value="Alkaline_phosphatase_core_sf"/>
</dbReference>
<dbReference type="Proteomes" id="UP001519418">
    <property type="component" value="Unassembled WGS sequence"/>
</dbReference>
<proteinExistence type="inferred from homology"/>
<dbReference type="SUPFAM" id="SSF53649">
    <property type="entry name" value="Alkaline phosphatase-like"/>
    <property type="match status" value="1"/>
</dbReference>
<dbReference type="PIRSF" id="PIRSF005091">
    <property type="entry name" value="Mmb_sulf_HI1246"/>
    <property type="match status" value="1"/>
</dbReference>
<dbReference type="PANTHER" id="PTHR47371:SF3">
    <property type="entry name" value="PHOSPHOGLYCEROL TRANSFERASE I"/>
    <property type="match status" value="1"/>
</dbReference>
<evidence type="ECO:0000256" key="5">
    <source>
        <dbReference type="ARBA" id="ARBA00022692"/>
    </source>
</evidence>
<sequence>MYFFDLFALIAAILVIRYDQNYALRWSRILKFIAVGFALLIFNFAISFFHDSEAYGKSFNREYVVRNNGLFPFLAVDGYNSHQLNEKRRNASSQDIKTVEQYVKNNQTDLNMSYYGKANGKNLIVIHLESLQMSSIDLKVNGQEVTPFLNSLFHSDSSLSFDNFYNEVGQGRTSDAENLIDTSTFGLSQGSLFNQLGSSQVFQALPGILQQQAGYSSAVFHANNPLFYNRSNVYKNMGYQNFISSDYFDNSKKNLATYGLKDKLLFKESVPYLERLEQPFYAKYLTVTNHVPYTLDKVDQDANFKTSNSGSKVVDNYFITNHYLDQSVQEFFTYLKTSGLYDNTMVVLYGDHYGISSTDYKALTAATGKEGSSWTDLDSQNVQKVPLIIHIPGMTDGGVNHTYGGEIDVLPTIEHLMGVSTNNYLQLGQDLLSQNRSQLVVMRNGDWVSPTLASISKKIWDVQTKKEIKNLSAVQKQQVTANSKAAEQKLNISDEMNERNLLRFYQNGFVKSKISSSDYSVKKTVNRLKTSSNNKNSTSLFAKNDKKSTYSDYKTDAPEMKTYRFRNLFEYKSN</sequence>
<keyword evidence="7 8" id="KW-0472">Membrane</keyword>
<dbReference type="Gene3D" id="3.40.720.10">
    <property type="entry name" value="Alkaline Phosphatase, subunit A"/>
    <property type="match status" value="1"/>
</dbReference>
<dbReference type="InterPro" id="IPR000917">
    <property type="entry name" value="Sulfatase_N"/>
</dbReference>
<keyword evidence="11" id="KW-1185">Reference proteome</keyword>
<comment type="similarity">
    <text evidence="3">Belongs to the LTA synthase family.</text>
</comment>
<feature type="transmembrane region" description="Helical" evidence="8">
    <location>
        <begin position="29"/>
        <end position="49"/>
    </location>
</feature>
<dbReference type="Pfam" id="PF00884">
    <property type="entry name" value="Sulfatase"/>
    <property type="match status" value="1"/>
</dbReference>
<dbReference type="CDD" id="cd16015">
    <property type="entry name" value="LTA_synthase"/>
    <property type="match status" value="1"/>
</dbReference>
<evidence type="ECO:0000256" key="1">
    <source>
        <dbReference type="ARBA" id="ARBA00004651"/>
    </source>
</evidence>
<comment type="pathway">
    <text evidence="2">Cell wall biogenesis; lipoteichoic acid biosynthesis.</text>
</comment>
<evidence type="ECO:0000313" key="11">
    <source>
        <dbReference type="Proteomes" id="UP001519418"/>
    </source>
</evidence>
<evidence type="ECO:0000256" key="7">
    <source>
        <dbReference type="ARBA" id="ARBA00023136"/>
    </source>
</evidence>
<keyword evidence="5 8" id="KW-0812">Transmembrane</keyword>
<evidence type="ECO:0000256" key="8">
    <source>
        <dbReference type="SAM" id="Phobius"/>
    </source>
</evidence>
<comment type="caution">
    <text evidence="10">The sequence shown here is derived from an EMBL/GenBank/DDBJ whole genome shotgun (WGS) entry which is preliminary data.</text>
</comment>
<evidence type="ECO:0000256" key="4">
    <source>
        <dbReference type="ARBA" id="ARBA00022475"/>
    </source>
</evidence>
<accession>A0ABS5QSG7</accession>
<gene>
    <name evidence="10" type="ORF">G6R27_02465</name>
</gene>
<reference evidence="10 11" key="1">
    <citation type="submission" date="2020-02" db="EMBL/GenBank/DDBJ databases">
        <title>Fructobacillus sp. isolated from paper mulberry of Taiwan.</title>
        <authorList>
            <person name="Lin S.-T."/>
        </authorList>
    </citation>
    <scope>NUCLEOTIDE SEQUENCE [LARGE SCALE GENOMIC DNA]</scope>
    <source>
        <strain evidence="10 11">M1-10</strain>
    </source>
</reference>
<dbReference type="PANTHER" id="PTHR47371">
    <property type="entry name" value="LIPOTEICHOIC ACID SYNTHASE"/>
    <property type="match status" value="1"/>
</dbReference>
<evidence type="ECO:0000256" key="6">
    <source>
        <dbReference type="ARBA" id="ARBA00022989"/>
    </source>
</evidence>
<organism evidence="10 11">
    <name type="scientific">Fructobacillus papyriferae</name>
    <dbReference type="NCBI Taxonomy" id="2713171"/>
    <lineage>
        <taxon>Bacteria</taxon>
        <taxon>Bacillati</taxon>
        <taxon>Bacillota</taxon>
        <taxon>Bacilli</taxon>
        <taxon>Lactobacillales</taxon>
        <taxon>Lactobacillaceae</taxon>
        <taxon>Fructobacillus</taxon>
    </lineage>
</organism>
<dbReference type="InterPro" id="IPR012160">
    <property type="entry name" value="LtaS-like"/>
</dbReference>
<comment type="subcellular location">
    <subcellularLocation>
        <location evidence="1">Cell membrane</location>
        <topology evidence="1">Multi-pass membrane protein</topology>
    </subcellularLocation>
</comment>
<dbReference type="Gene3D" id="3.30.1120.170">
    <property type="match status" value="1"/>
</dbReference>
<keyword evidence="6 8" id="KW-1133">Transmembrane helix</keyword>
<protein>
    <submittedName>
        <fullName evidence="10">LTA synthase family protein</fullName>
    </submittedName>
</protein>
<evidence type="ECO:0000256" key="2">
    <source>
        <dbReference type="ARBA" id="ARBA00004936"/>
    </source>
</evidence>